<evidence type="ECO:0000256" key="6">
    <source>
        <dbReference type="ARBA" id="ARBA00022475"/>
    </source>
</evidence>
<keyword evidence="11 15" id="KW-1133">Transmembrane helix</keyword>
<comment type="similarity">
    <text evidence="2">Belongs to the MerT family.</text>
</comment>
<evidence type="ECO:0000256" key="10">
    <source>
        <dbReference type="ARBA" id="ARBA00022914"/>
    </source>
</evidence>
<protein>
    <recommendedName>
        <fullName evidence="3">Mercuric transport protein MerT</fullName>
    </recommendedName>
    <alternativeName>
        <fullName evidence="13">Mercury ion transport protein</fullName>
    </alternativeName>
</protein>
<accession>A0ABU4ZIJ0</accession>
<feature type="transmembrane region" description="Helical" evidence="15">
    <location>
        <begin position="20"/>
        <end position="50"/>
    </location>
</feature>
<organism evidence="16 17">
    <name type="scientific">Mesorhizobium montanum</name>
    <dbReference type="NCBI Taxonomy" id="3072323"/>
    <lineage>
        <taxon>Bacteria</taxon>
        <taxon>Pseudomonadati</taxon>
        <taxon>Pseudomonadota</taxon>
        <taxon>Alphaproteobacteria</taxon>
        <taxon>Hyphomicrobiales</taxon>
        <taxon>Phyllobacteriaceae</taxon>
        <taxon>Mesorhizobium</taxon>
    </lineage>
</organism>
<evidence type="ECO:0000256" key="9">
    <source>
        <dbReference type="ARBA" id="ARBA00022723"/>
    </source>
</evidence>
<evidence type="ECO:0000256" key="4">
    <source>
        <dbReference type="ARBA" id="ARBA00022448"/>
    </source>
</evidence>
<evidence type="ECO:0000313" key="17">
    <source>
        <dbReference type="Proteomes" id="UP001276840"/>
    </source>
</evidence>
<keyword evidence="6" id="KW-1003">Cell membrane</keyword>
<keyword evidence="12 15" id="KW-0472">Membrane</keyword>
<keyword evidence="10" id="KW-0476">Mercury</keyword>
<evidence type="ECO:0000256" key="12">
    <source>
        <dbReference type="ARBA" id="ARBA00023136"/>
    </source>
</evidence>
<gene>
    <name evidence="16" type="ORF">RFM68_10160</name>
</gene>
<sequence length="126" mass="13014">MIAPSPVNGQTTSRTGLSLALGGLAAGLLASACCILPLAFAVAGISGAWISHLTALAPYQPYFLTLAAISIALGYWRYRRSEAAACLPGSLCANPVYRSSTRWILLAASLIVASAAAVDVFGRFNL</sequence>
<comment type="subcellular location">
    <subcellularLocation>
        <location evidence="1">Cell inner membrane</location>
        <topology evidence="1">Multi-pass membrane protein</topology>
    </subcellularLocation>
</comment>
<evidence type="ECO:0000256" key="1">
    <source>
        <dbReference type="ARBA" id="ARBA00004429"/>
    </source>
</evidence>
<keyword evidence="5" id="KW-0475">Mercuric resistance</keyword>
<keyword evidence="4" id="KW-0813">Transport</keyword>
<dbReference type="RefSeq" id="WP_320232602.1">
    <property type="nucleotide sequence ID" value="NZ_JAVIJF010000006.1"/>
</dbReference>
<evidence type="ECO:0000256" key="5">
    <source>
        <dbReference type="ARBA" id="ARBA00022466"/>
    </source>
</evidence>
<name>A0ABU4ZIJ0_9HYPH</name>
<evidence type="ECO:0000256" key="15">
    <source>
        <dbReference type="SAM" id="Phobius"/>
    </source>
</evidence>
<evidence type="ECO:0000256" key="7">
    <source>
        <dbReference type="ARBA" id="ARBA00022519"/>
    </source>
</evidence>
<feature type="transmembrane region" description="Helical" evidence="15">
    <location>
        <begin position="103"/>
        <end position="122"/>
    </location>
</feature>
<evidence type="ECO:0000256" key="13">
    <source>
        <dbReference type="ARBA" id="ARBA00030934"/>
    </source>
</evidence>
<evidence type="ECO:0000256" key="11">
    <source>
        <dbReference type="ARBA" id="ARBA00022989"/>
    </source>
</evidence>
<reference evidence="16 17" key="1">
    <citation type="submission" date="2023-08" db="EMBL/GenBank/DDBJ databases">
        <title>Implementing the SeqCode for naming new Mesorhizobium species isolated from Vachellia karroo root nodules.</title>
        <authorList>
            <person name="Van Lill M."/>
        </authorList>
    </citation>
    <scope>NUCLEOTIDE SEQUENCE [LARGE SCALE GENOMIC DNA]</scope>
    <source>
        <strain evidence="16 17">MSK 1335</strain>
    </source>
</reference>
<evidence type="ECO:0000313" key="16">
    <source>
        <dbReference type="EMBL" id="MDX8524872.1"/>
    </source>
</evidence>
<evidence type="ECO:0000256" key="3">
    <source>
        <dbReference type="ARBA" id="ARBA00017053"/>
    </source>
</evidence>
<comment type="caution">
    <text evidence="16">The sequence shown here is derived from an EMBL/GenBank/DDBJ whole genome shotgun (WGS) entry which is preliminary data.</text>
</comment>
<keyword evidence="17" id="KW-1185">Reference proteome</keyword>
<dbReference type="Pfam" id="PF02411">
    <property type="entry name" value="MerT"/>
    <property type="match status" value="1"/>
</dbReference>
<comment type="function">
    <text evidence="14">Involved in mercury resistance. Probably transfers a mercuric ion from the periplasmic Hg(2+)-binding protein MerP to the cytoplasmic mercuric reductase MerA.</text>
</comment>
<dbReference type="Proteomes" id="UP001276840">
    <property type="component" value="Unassembled WGS sequence"/>
</dbReference>
<keyword evidence="9" id="KW-0479">Metal-binding</keyword>
<feature type="transmembrane region" description="Helical" evidence="15">
    <location>
        <begin position="62"/>
        <end position="78"/>
    </location>
</feature>
<evidence type="ECO:0000256" key="14">
    <source>
        <dbReference type="ARBA" id="ARBA00045720"/>
    </source>
</evidence>
<keyword evidence="8 15" id="KW-0812">Transmembrane</keyword>
<dbReference type="InterPro" id="IPR003457">
    <property type="entry name" value="Transprt_MerT"/>
</dbReference>
<dbReference type="EMBL" id="JAVIJF010000006">
    <property type="protein sequence ID" value="MDX8524872.1"/>
    <property type="molecule type" value="Genomic_DNA"/>
</dbReference>
<evidence type="ECO:0000256" key="2">
    <source>
        <dbReference type="ARBA" id="ARBA00008224"/>
    </source>
</evidence>
<keyword evidence="7" id="KW-0997">Cell inner membrane</keyword>
<proteinExistence type="inferred from homology"/>
<evidence type="ECO:0000256" key="8">
    <source>
        <dbReference type="ARBA" id="ARBA00022692"/>
    </source>
</evidence>